<dbReference type="AlphaFoldDB" id="A0A8K0NF72"/>
<keyword evidence="2" id="KW-1185">Reference proteome</keyword>
<gene>
    <name evidence="1" type="ORF">E4U42_007314</name>
</gene>
<evidence type="ECO:0000313" key="1">
    <source>
        <dbReference type="EMBL" id="KAG5917262.1"/>
    </source>
</evidence>
<protein>
    <submittedName>
        <fullName evidence="1">Uncharacterized protein</fullName>
    </submittedName>
</protein>
<sequence length="106" mass="11707">MAGDAAWNWGRVLRRRPRALVLLVEAFDDDGLRVSLFLLANHGASAVRPVGTGPGSGQPTDPGLRYRYLPAATGIGADWARRPYRYLLPVRGLRFPHPPYRDDGGR</sequence>
<proteinExistence type="predicted"/>
<dbReference type="Proteomes" id="UP000811619">
    <property type="component" value="Unassembled WGS sequence"/>
</dbReference>
<comment type="caution">
    <text evidence="1">The sequence shown here is derived from an EMBL/GenBank/DDBJ whole genome shotgun (WGS) entry which is preliminary data.</text>
</comment>
<accession>A0A8K0NF72</accession>
<name>A0A8K0NF72_9HYPO</name>
<dbReference type="EMBL" id="SRPY01000825">
    <property type="protein sequence ID" value="KAG5917262.1"/>
    <property type="molecule type" value="Genomic_DNA"/>
</dbReference>
<evidence type="ECO:0000313" key="2">
    <source>
        <dbReference type="Proteomes" id="UP000811619"/>
    </source>
</evidence>
<reference evidence="1" key="1">
    <citation type="journal article" date="2020" name="bioRxiv">
        <title>Whole genome comparisons of ergot fungi reveals the divergence and evolution of species within the genus Claviceps are the result of varying mechanisms driving genome evolution and host range expansion.</title>
        <authorList>
            <person name="Wyka S.A."/>
            <person name="Mondo S.J."/>
            <person name="Liu M."/>
            <person name="Dettman J."/>
            <person name="Nalam V."/>
            <person name="Broders K.D."/>
        </authorList>
    </citation>
    <scope>NUCLEOTIDE SEQUENCE</scope>
    <source>
        <strain evidence="1">CCC 489</strain>
    </source>
</reference>
<organism evidence="1 2">
    <name type="scientific">Claviceps africana</name>
    <dbReference type="NCBI Taxonomy" id="83212"/>
    <lineage>
        <taxon>Eukaryota</taxon>
        <taxon>Fungi</taxon>
        <taxon>Dikarya</taxon>
        <taxon>Ascomycota</taxon>
        <taxon>Pezizomycotina</taxon>
        <taxon>Sordariomycetes</taxon>
        <taxon>Hypocreomycetidae</taxon>
        <taxon>Hypocreales</taxon>
        <taxon>Clavicipitaceae</taxon>
        <taxon>Claviceps</taxon>
    </lineage>
</organism>